<keyword evidence="7" id="KW-0808">Transferase</keyword>
<dbReference type="AlphaFoldDB" id="A8PSB6"/>
<keyword evidence="10" id="KW-0967">Endosome</keyword>
<sequence>MPVERMPPPLSARWEDDMDVDACRKCQRKFTLFFRKHHCRRCGRIFCDACTSQRAQLPEDVHVTDPSSPDMLELESGYFVRVCDWCVDEYDIVTESGSTPSSDVKRPFLSRIIRLSPFTSTANSPASSSNESGLNASTSVLTECPVCDLDLMSLSSTEERERHVADCLEHGPRSNWARRTNFLVSSLTNDSALIGKECIICMDDFTSNDRIARLACLCYFHADCIRHWMEKGHACPVHANVSDDA</sequence>
<evidence type="ECO:0000256" key="3">
    <source>
        <dbReference type="ARBA" id="ARBA00004177"/>
    </source>
</evidence>
<dbReference type="SMART" id="SM00064">
    <property type="entry name" value="FYVE"/>
    <property type="match status" value="1"/>
</dbReference>
<name>A8PSB6_MALGO</name>
<protein>
    <recommendedName>
        <fullName evidence="6">RING-type E3 ubiquitin transferase</fullName>
        <ecNumber evidence="6">2.3.2.27</ecNumber>
    </recommendedName>
</protein>
<keyword evidence="13" id="KW-0862">Zinc</keyword>
<evidence type="ECO:0000256" key="10">
    <source>
        <dbReference type="ARBA" id="ARBA00022753"/>
    </source>
</evidence>
<evidence type="ECO:0000256" key="11">
    <source>
        <dbReference type="ARBA" id="ARBA00022771"/>
    </source>
</evidence>
<dbReference type="Pfam" id="PF01363">
    <property type="entry name" value="FYVE"/>
    <property type="match status" value="1"/>
</dbReference>
<dbReference type="VEuPathDB" id="FungiDB:MGL_0228"/>
<dbReference type="InterPro" id="IPR013083">
    <property type="entry name" value="Znf_RING/FYVE/PHD"/>
</dbReference>
<dbReference type="PROSITE" id="PS50089">
    <property type="entry name" value="ZF_RING_2"/>
    <property type="match status" value="1"/>
</dbReference>
<dbReference type="GO" id="GO:0016020">
    <property type="term" value="C:membrane"/>
    <property type="evidence" value="ECO:0007669"/>
    <property type="project" value="UniProtKB-SubCell"/>
</dbReference>
<evidence type="ECO:0000256" key="14">
    <source>
        <dbReference type="ARBA" id="ARBA00023136"/>
    </source>
</evidence>
<dbReference type="GO" id="GO:0008270">
    <property type="term" value="F:zinc ion binding"/>
    <property type="evidence" value="ECO:0007669"/>
    <property type="project" value="UniProtKB-KW"/>
</dbReference>
<evidence type="ECO:0000259" key="18">
    <source>
        <dbReference type="PROSITE" id="PS50089"/>
    </source>
</evidence>
<evidence type="ECO:0000256" key="5">
    <source>
        <dbReference type="ARBA" id="ARBA00004906"/>
    </source>
</evidence>
<evidence type="ECO:0000256" key="17">
    <source>
        <dbReference type="PROSITE-ProRule" id="PRU00175"/>
    </source>
</evidence>
<keyword evidence="14" id="KW-0472">Membrane</keyword>
<gene>
    <name evidence="20" type="ORF">MGL_0228</name>
</gene>
<evidence type="ECO:0000256" key="16">
    <source>
        <dbReference type="ARBA" id="ARBA00023288"/>
    </source>
</evidence>
<accession>A8PSB6</accession>
<dbReference type="Pfam" id="PF13639">
    <property type="entry name" value="zf-RING_2"/>
    <property type="match status" value="1"/>
</dbReference>
<keyword evidence="16" id="KW-0449">Lipoprotein</keyword>
<dbReference type="InterPro" id="IPR000306">
    <property type="entry name" value="Znf_FYVE"/>
</dbReference>
<dbReference type="Proteomes" id="UP000008837">
    <property type="component" value="Unassembled WGS sequence"/>
</dbReference>
<evidence type="ECO:0000256" key="9">
    <source>
        <dbReference type="ARBA" id="ARBA00022723"/>
    </source>
</evidence>
<dbReference type="STRING" id="425265.A8PSB6"/>
<dbReference type="KEGG" id="mgl:MGL_0228"/>
<dbReference type="OrthoDB" id="10057496at2759"/>
<keyword evidence="11 17" id="KW-0863">Zinc-finger</keyword>
<evidence type="ECO:0000313" key="20">
    <source>
        <dbReference type="EMBL" id="EDP45239.1"/>
    </source>
</evidence>
<reference evidence="20 21" key="1">
    <citation type="journal article" date="2007" name="Proc. Natl. Acad. Sci. U.S.A.">
        <title>Dandruff-associated Malassezia genomes reveal convergent and divergent virulence traits shared with plant and human fungal pathogens.</title>
        <authorList>
            <person name="Xu J."/>
            <person name="Saunders C.W."/>
            <person name="Hu P."/>
            <person name="Grant R.A."/>
            <person name="Boekhout T."/>
            <person name="Kuramae E.E."/>
            <person name="Kronstad J.W."/>
            <person name="Deangelis Y.M."/>
            <person name="Reeder N.L."/>
            <person name="Johnstone K.R."/>
            <person name="Leland M."/>
            <person name="Fieno A.M."/>
            <person name="Begley W.M."/>
            <person name="Sun Y."/>
            <person name="Lacey M.P."/>
            <person name="Chaudhary T."/>
            <person name="Keough T."/>
            <person name="Chu L."/>
            <person name="Sears R."/>
            <person name="Yuan B."/>
            <person name="Dawson T.L.Jr."/>
        </authorList>
    </citation>
    <scope>NUCLEOTIDE SEQUENCE [LARGE SCALE GENOMIC DNA]</scope>
    <source>
        <strain evidence="21">ATCC MYA-4612 / CBS 7966</strain>
    </source>
</reference>
<evidence type="ECO:0000256" key="12">
    <source>
        <dbReference type="ARBA" id="ARBA00022786"/>
    </source>
</evidence>
<evidence type="ECO:0000256" key="8">
    <source>
        <dbReference type="ARBA" id="ARBA00022707"/>
    </source>
</evidence>
<keyword evidence="12" id="KW-0833">Ubl conjugation pathway</keyword>
<dbReference type="PANTHER" id="PTHR46661">
    <property type="entry name" value="E3 UBIQUITIN-PROTEIN LIGASE ZNRF1-LIKE PROTEIN"/>
    <property type="match status" value="1"/>
</dbReference>
<dbReference type="SUPFAM" id="SSF57903">
    <property type="entry name" value="FYVE/PHD zinc finger"/>
    <property type="match status" value="1"/>
</dbReference>
<dbReference type="SUPFAM" id="SSF57850">
    <property type="entry name" value="RING/U-box"/>
    <property type="match status" value="1"/>
</dbReference>
<comment type="catalytic activity">
    <reaction evidence="1">
        <text>S-ubiquitinyl-[E2 ubiquitin-conjugating enzyme]-L-cysteine + [acceptor protein]-L-lysine = [E2 ubiquitin-conjugating enzyme]-L-cysteine + N(6)-ubiquitinyl-[acceptor protein]-L-lysine.</text>
        <dbReference type="EC" id="2.3.2.27"/>
    </reaction>
</comment>
<dbReference type="PANTHER" id="PTHR46661:SF4">
    <property type="entry name" value="RING-TYPE DOMAIN-CONTAINING PROTEIN"/>
    <property type="match status" value="1"/>
</dbReference>
<dbReference type="Gene3D" id="3.30.40.10">
    <property type="entry name" value="Zinc/RING finger domain, C3HC4 (zinc finger)"/>
    <property type="match status" value="2"/>
</dbReference>
<dbReference type="EMBL" id="AAYY01000001">
    <property type="protein sequence ID" value="EDP45239.1"/>
    <property type="molecule type" value="Genomic_DNA"/>
</dbReference>
<keyword evidence="8" id="KW-0519">Myristate</keyword>
<dbReference type="FunCoup" id="A8PSB6">
    <property type="interactions" value="31"/>
</dbReference>
<dbReference type="SMART" id="SM00184">
    <property type="entry name" value="RING"/>
    <property type="match status" value="2"/>
</dbReference>
<evidence type="ECO:0000256" key="1">
    <source>
        <dbReference type="ARBA" id="ARBA00000900"/>
    </source>
</evidence>
<dbReference type="PROSITE" id="PS50178">
    <property type="entry name" value="ZF_FYVE"/>
    <property type="match status" value="1"/>
</dbReference>
<dbReference type="InterPro" id="IPR017455">
    <property type="entry name" value="Znf_FYVE-rel"/>
</dbReference>
<feature type="domain" description="RING-type" evidence="18">
    <location>
        <begin position="198"/>
        <end position="238"/>
    </location>
</feature>
<dbReference type="GeneID" id="5856759"/>
<dbReference type="InterPro" id="IPR001841">
    <property type="entry name" value="Znf_RING"/>
</dbReference>
<evidence type="ECO:0000256" key="6">
    <source>
        <dbReference type="ARBA" id="ARBA00012483"/>
    </source>
</evidence>
<dbReference type="InParanoid" id="A8PSB6"/>
<comment type="pathway">
    <text evidence="5">Protein modification; protein ubiquitination.</text>
</comment>
<dbReference type="OMA" id="NFCPLHD"/>
<evidence type="ECO:0000256" key="15">
    <source>
        <dbReference type="ARBA" id="ARBA00023228"/>
    </source>
</evidence>
<dbReference type="EC" id="2.3.2.27" evidence="6"/>
<comment type="subcellular location">
    <subcellularLocation>
        <location evidence="3">Endosome</location>
    </subcellularLocation>
    <subcellularLocation>
        <location evidence="4">Lysosome</location>
    </subcellularLocation>
    <subcellularLocation>
        <location evidence="2">Membrane</location>
        <topology evidence="2">Peripheral membrane protein</topology>
    </subcellularLocation>
</comment>
<comment type="caution">
    <text evidence="20">The sequence shown here is derived from an EMBL/GenBank/DDBJ whole genome shotgun (WGS) entry which is preliminary data.</text>
</comment>
<evidence type="ECO:0000256" key="7">
    <source>
        <dbReference type="ARBA" id="ARBA00022679"/>
    </source>
</evidence>
<dbReference type="InterPro" id="IPR051878">
    <property type="entry name" value="ZNRF_ubiq-protein_ligase"/>
</dbReference>
<evidence type="ECO:0000256" key="13">
    <source>
        <dbReference type="ARBA" id="ARBA00022833"/>
    </source>
</evidence>
<keyword evidence="21" id="KW-1185">Reference proteome</keyword>
<dbReference type="GO" id="GO:0070936">
    <property type="term" value="P:protein K48-linked ubiquitination"/>
    <property type="evidence" value="ECO:0007669"/>
    <property type="project" value="TreeGrafter"/>
</dbReference>
<organism evidence="20 21">
    <name type="scientific">Malassezia globosa (strain ATCC MYA-4612 / CBS 7966)</name>
    <name type="common">Dandruff-associated fungus</name>
    <dbReference type="NCBI Taxonomy" id="425265"/>
    <lineage>
        <taxon>Eukaryota</taxon>
        <taxon>Fungi</taxon>
        <taxon>Dikarya</taxon>
        <taxon>Basidiomycota</taxon>
        <taxon>Ustilaginomycotina</taxon>
        <taxon>Malasseziomycetes</taxon>
        <taxon>Malasseziales</taxon>
        <taxon>Malasseziaceae</taxon>
        <taxon>Malassezia</taxon>
    </lineage>
</organism>
<dbReference type="GO" id="GO:0061630">
    <property type="term" value="F:ubiquitin protein ligase activity"/>
    <property type="evidence" value="ECO:0007669"/>
    <property type="project" value="UniProtKB-EC"/>
</dbReference>
<keyword evidence="9" id="KW-0479">Metal-binding</keyword>
<keyword evidence="15" id="KW-0458">Lysosome</keyword>
<dbReference type="InterPro" id="IPR011011">
    <property type="entry name" value="Znf_FYVE_PHD"/>
</dbReference>
<proteinExistence type="predicted"/>
<evidence type="ECO:0000259" key="19">
    <source>
        <dbReference type="PROSITE" id="PS50178"/>
    </source>
</evidence>
<evidence type="ECO:0000256" key="2">
    <source>
        <dbReference type="ARBA" id="ARBA00004170"/>
    </source>
</evidence>
<dbReference type="GO" id="GO:0005768">
    <property type="term" value="C:endosome"/>
    <property type="evidence" value="ECO:0007669"/>
    <property type="project" value="UniProtKB-SubCell"/>
</dbReference>
<evidence type="ECO:0000256" key="4">
    <source>
        <dbReference type="ARBA" id="ARBA00004371"/>
    </source>
</evidence>
<dbReference type="RefSeq" id="XP_001732453.1">
    <property type="nucleotide sequence ID" value="XM_001732401.1"/>
</dbReference>
<dbReference type="GO" id="GO:0043161">
    <property type="term" value="P:proteasome-mediated ubiquitin-dependent protein catabolic process"/>
    <property type="evidence" value="ECO:0007669"/>
    <property type="project" value="TreeGrafter"/>
</dbReference>
<feature type="domain" description="FYVE-type" evidence="19">
    <location>
        <begin position="17"/>
        <end position="91"/>
    </location>
</feature>
<evidence type="ECO:0000313" key="21">
    <source>
        <dbReference type="Proteomes" id="UP000008837"/>
    </source>
</evidence>